<dbReference type="PANTHER" id="PTHR33371:SF16">
    <property type="entry name" value="MCE-FAMILY PROTEIN MCE3F"/>
    <property type="match status" value="1"/>
</dbReference>
<dbReference type="EMBL" id="AP022581">
    <property type="protein sequence ID" value="BBX99442.1"/>
    <property type="molecule type" value="Genomic_DNA"/>
</dbReference>
<dbReference type="KEGG" id="mlj:MLAC_47360"/>
<dbReference type="STRING" id="169765.AWC15_07025"/>
<gene>
    <name evidence="1" type="ORF">MLAC_47360</name>
</gene>
<proteinExistence type="predicted"/>
<dbReference type="OrthoDB" id="4371474at2"/>
<dbReference type="RefSeq" id="WP_085162365.1">
    <property type="nucleotide sequence ID" value="NZ_AP022581.1"/>
</dbReference>
<dbReference type="Pfam" id="PF02470">
    <property type="entry name" value="MlaD"/>
    <property type="match status" value="1"/>
</dbReference>
<dbReference type="Proteomes" id="UP000466396">
    <property type="component" value="Chromosome"/>
</dbReference>
<protein>
    <submittedName>
        <fullName evidence="1">Putative Mce family protein</fullName>
    </submittedName>
</protein>
<dbReference type="PANTHER" id="PTHR33371">
    <property type="entry name" value="INTERMEMBRANE PHOSPHOLIPID TRANSPORT SYSTEM BINDING PROTEIN MLAD-RELATED"/>
    <property type="match status" value="1"/>
</dbReference>
<reference evidence="1 2" key="1">
    <citation type="journal article" date="2019" name="Emerg. Microbes Infect.">
        <title>Comprehensive subspecies identification of 175 nontuberculous mycobacteria species based on 7547 genomic profiles.</title>
        <authorList>
            <person name="Matsumoto Y."/>
            <person name="Kinjo T."/>
            <person name="Motooka D."/>
            <person name="Nabeya D."/>
            <person name="Jung N."/>
            <person name="Uechi K."/>
            <person name="Horii T."/>
            <person name="Iida T."/>
            <person name="Fujita J."/>
            <person name="Nakamura S."/>
        </authorList>
    </citation>
    <scope>NUCLEOTIDE SEQUENCE [LARGE SCALE GENOMIC DNA]</scope>
    <source>
        <strain evidence="1 2">JCM 15657</strain>
    </source>
</reference>
<organism evidence="1 2">
    <name type="scientific">Mycobacterium lacus</name>
    <dbReference type="NCBI Taxonomy" id="169765"/>
    <lineage>
        <taxon>Bacteria</taxon>
        <taxon>Bacillati</taxon>
        <taxon>Actinomycetota</taxon>
        <taxon>Actinomycetes</taxon>
        <taxon>Mycobacteriales</taxon>
        <taxon>Mycobacteriaceae</taxon>
        <taxon>Mycobacterium</taxon>
    </lineage>
</organism>
<accession>A0A1X1XT76</accession>
<dbReference type="InterPro" id="IPR003399">
    <property type="entry name" value="Mce/MlaD"/>
</dbReference>
<dbReference type="InterPro" id="IPR052336">
    <property type="entry name" value="MlaD_Phospholipid_Transporter"/>
</dbReference>
<evidence type="ECO:0000313" key="2">
    <source>
        <dbReference type="Proteomes" id="UP000466396"/>
    </source>
</evidence>
<name>A0A1X1XT76_9MYCO</name>
<sequence>MKFNAATTLVILVITTILGVGYLSLSVLHIDPTDKATRLTLLLDDSGGLLPTSQVTMRGIKVGRVTGIRTTPTGLEVSINLDRAHPVPVDSVISIQNLSLVGEQYIDFKPKRIAPPYFSDGAVIPAERVAPAVTVSDLLARADTLLSAIDPRYVRTVVSNVSQALAGNDDTLDSLATTAGLVAKTQWEQRQLLATLFGNVSALTTDLDELHAGSVLGEAAHLLPGTVSALTGLVRDTDEYTRAAGDGAFAPGAPIPTLVANLGEYLDMLSGPLSTFAAALEPATAPLRGVKVDAGHWLDFWESTFNDAGGLRVQVNVPEWHQQ</sequence>
<dbReference type="AlphaFoldDB" id="A0A1X1XT76"/>
<keyword evidence="2" id="KW-1185">Reference proteome</keyword>
<dbReference type="GO" id="GO:0005576">
    <property type="term" value="C:extracellular region"/>
    <property type="evidence" value="ECO:0007669"/>
    <property type="project" value="TreeGrafter"/>
</dbReference>
<evidence type="ECO:0000313" key="1">
    <source>
        <dbReference type="EMBL" id="BBX99442.1"/>
    </source>
</evidence>